<dbReference type="InterPro" id="IPR011051">
    <property type="entry name" value="RmlC_Cupin_sf"/>
</dbReference>
<evidence type="ECO:0000313" key="6">
    <source>
        <dbReference type="Proteomes" id="UP000584824"/>
    </source>
</evidence>
<keyword evidence="1" id="KW-0805">Transcription regulation</keyword>
<dbReference type="GO" id="GO:0043565">
    <property type="term" value="F:sequence-specific DNA binding"/>
    <property type="evidence" value="ECO:0007669"/>
    <property type="project" value="InterPro"/>
</dbReference>
<dbReference type="InterPro" id="IPR009057">
    <property type="entry name" value="Homeodomain-like_sf"/>
</dbReference>
<dbReference type="GO" id="GO:0003700">
    <property type="term" value="F:DNA-binding transcription factor activity"/>
    <property type="evidence" value="ECO:0007669"/>
    <property type="project" value="InterPro"/>
</dbReference>
<proteinExistence type="predicted"/>
<protein>
    <submittedName>
        <fullName evidence="5">AraC family transcriptional activator of pobA</fullName>
    </submittedName>
</protein>
<feature type="domain" description="HTH araC/xylS-type" evidence="4">
    <location>
        <begin position="133"/>
        <end position="231"/>
    </location>
</feature>
<reference evidence="5 6" key="1">
    <citation type="submission" date="2020-08" db="EMBL/GenBank/DDBJ databases">
        <title>Genomic Encyclopedia of Type Strains, Phase IV (KMG-IV): sequencing the most valuable type-strain genomes for metagenomic binning, comparative biology and taxonomic classification.</title>
        <authorList>
            <person name="Goeker M."/>
        </authorList>
    </citation>
    <scope>NUCLEOTIDE SEQUENCE [LARGE SCALE GENOMIC DNA]</scope>
    <source>
        <strain evidence="5 6">DSM 26385</strain>
    </source>
</reference>
<dbReference type="EMBL" id="JACIDU010000018">
    <property type="protein sequence ID" value="MBB4105265.1"/>
    <property type="molecule type" value="Genomic_DNA"/>
</dbReference>
<keyword evidence="2" id="KW-0238">DNA-binding</keyword>
<evidence type="ECO:0000256" key="3">
    <source>
        <dbReference type="ARBA" id="ARBA00023163"/>
    </source>
</evidence>
<evidence type="ECO:0000256" key="2">
    <source>
        <dbReference type="ARBA" id="ARBA00023125"/>
    </source>
</evidence>
<accession>A0A7W6K515</accession>
<comment type="caution">
    <text evidence="5">The sequence shown here is derived from an EMBL/GenBank/DDBJ whole genome shotgun (WGS) entry which is preliminary data.</text>
</comment>
<gene>
    <name evidence="5" type="ORF">GGQ66_003852</name>
</gene>
<dbReference type="Gene3D" id="2.60.120.10">
    <property type="entry name" value="Jelly Rolls"/>
    <property type="match status" value="1"/>
</dbReference>
<dbReference type="SMART" id="SM00342">
    <property type="entry name" value="HTH_ARAC"/>
    <property type="match status" value="1"/>
</dbReference>
<evidence type="ECO:0000256" key="1">
    <source>
        <dbReference type="ARBA" id="ARBA00023015"/>
    </source>
</evidence>
<dbReference type="SUPFAM" id="SSF51182">
    <property type="entry name" value="RmlC-like cupins"/>
    <property type="match status" value="1"/>
</dbReference>
<dbReference type="PROSITE" id="PS01124">
    <property type="entry name" value="HTH_ARAC_FAMILY_2"/>
    <property type="match status" value="1"/>
</dbReference>
<dbReference type="Gene3D" id="1.10.10.60">
    <property type="entry name" value="Homeodomain-like"/>
    <property type="match status" value="1"/>
</dbReference>
<dbReference type="InterPro" id="IPR014710">
    <property type="entry name" value="RmlC-like_jellyroll"/>
</dbReference>
<evidence type="ECO:0000313" key="5">
    <source>
        <dbReference type="EMBL" id="MBB4105265.1"/>
    </source>
</evidence>
<name>A0A7W6K515_9HYPH</name>
<organism evidence="5 6">
    <name type="scientific">Allorhizobium borbori</name>
    <dbReference type="NCBI Taxonomy" id="485907"/>
    <lineage>
        <taxon>Bacteria</taxon>
        <taxon>Pseudomonadati</taxon>
        <taxon>Pseudomonadota</taxon>
        <taxon>Alphaproteobacteria</taxon>
        <taxon>Hyphomicrobiales</taxon>
        <taxon>Rhizobiaceae</taxon>
        <taxon>Rhizobium/Agrobacterium group</taxon>
        <taxon>Allorhizobium</taxon>
    </lineage>
</organism>
<sequence>MQIFFVEQGAARIRVDGVSSRLEDGDFQFIPAQSVHDLEIVRGSEGLVLSFPVALVAALHNTGLERRLARSFVAQADARVRLVLRQIATTFAGTDTYRDSLLVGLAQTALAASAEIAARSAEAMEPLQERRMLEFDRLLVEHLAAGWGAAEFALAMSITPGHLSRICRGATGQSASRHIEAARMTEAGRLLAFTRLSVAEIGYRLGYADPPYFSRRFREATGETPSQYRSRYSG</sequence>
<dbReference type="InterPro" id="IPR018060">
    <property type="entry name" value="HTH_AraC"/>
</dbReference>
<dbReference type="SUPFAM" id="SSF46689">
    <property type="entry name" value="Homeodomain-like"/>
    <property type="match status" value="1"/>
</dbReference>
<dbReference type="Pfam" id="PF12833">
    <property type="entry name" value="HTH_18"/>
    <property type="match status" value="1"/>
</dbReference>
<dbReference type="PANTHER" id="PTHR43280">
    <property type="entry name" value="ARAC-FAMILY TRANSCRIPTIONAL REGULATOR"/>
    <property type="match status" value="1"/>
</dbReference>
<dbReference type="InterPro" id="IPR020449">
    <property type="entry name" value="Tscrpt_reg_AraC-type_HTH"/>
</dbReference>
<dbReference type="AlphaFoldDB" id="A0A7W6K515"/>
<dbReference type="Proteomes" id="UP000584824">
    <property type="component" value="Unassembled WGS sequence"/>
</dbReference>
<keyword evidence="3" id="KW-0804">Transcription</keyword>
<keyword evidence="6" id="KW-1185">Reference proteome</keyword>
<dbReference type="PRINTS" id="PR00032">
    <property type="entry name" value="HTHARAC"/>
</dbReference>
<dbReference type="PANTHER" id="PTHR43280:SF32">
    <property type="entry name" value="TRANSCRIPTIONAL REGULATORY PROTEIN"/>
    <property type="match status" value="1"/>
</dbReference>
<evidence type="ECO:0000259" key="4">
    <source>
        <dbReference type="PROSITE" id="PS01124"/>
    </source>
</evidence>